<dbReference type="FunFam" id="2.120.10.30:FF:000189">
    <property type="entry name" value="Acylaminoacyl-peptide hydrolase"/>
    <property type="match status" value="1"/>
</dbReference>
<dbReference type="PANTHER" id="PTHR42776">
    <property type="entry name" value="SERINE PEPTIDASE S9 FAMILY MEMBER"/>
    <property type="match status" value="1"/>
</dbReference>
<comment type="subcellular location">
    <subcellularLocation>
        <location evidence="2">Cytoplasm</location>
    </subcellularLocation>
</comment>
<dbReference type="Ensembl" id="ENSDNVT00000020678.1">
    <property type="protein sequence ID" value="ENSDNVP00000017194.1"/>
    <property type="gene ID" value="ENSDNVG00000012021.1"/>
</dbReference>
<evidence type="ECO:0000313" key="12">
    <source>
        <dbReference type="Proteomes" id="UP000694423"/>
    </source>
</evidence>
<dbReference type="GO" id="GO:0006508">
    <property type="term" value="P:proteolysis"/>
    <property type="evidence" value="ECO:0007669"/>
    <property type="project" value="InterPro"/>
</dbReference>
<reference evidence="11" key="1">
    <citation type="submission" date="2025-08" db="UniProtKB">
        <authorList>
            <consortium name="Ensembl"/>
        </authorList>
    </citation>
    <scope>IDENTIFICATION</scope>
</reference>
<protein>
    <recommendedName>
        <fullName evidence="5">acylaminoacyl-peptidase</fullName>
        <ecNumber evidence="5">3.4.19.1</ecNumber>
    </recommendedName>
</protein>
<dbReference type="AlphaFoldDB" id="A0A8C4K4T3"/>
<dbReference type="EC" id="3.4.19.1" evidence="5"/>
<evidence type="ECO:0000256" key="8">
    <source>
        <dbReference type="SAM" id="MobiDB-lite"/>
    </source>
</evidence>
<evidence type="ECO:0000259" key="9">
    <source>
        <dbReference type="Pfam" id="PF00326"/>
    </source>
</evidence>
<keyword evidence="7" id="KW-0378">Hydrolase</keyword>
<evidence type="ECO:0000256" key="3">
    <source>
        <dbReference type="ARBA" id="ARBA00010040"/>
    </source>
</evidence>
<dbReference type="FunFam" id="3.40.50.1820:FF:000043">
    <property type="entry name" value="acylamino-acid-releasing enzyme"/>
    <property type="match status" value="1"/>
</dbReference>
<dbReference type="Gene3D" id="3.40.50.1820">
    <property type="entry name" value="alpha/beta hydrolase"/>
    <property type="match status" value="1"/>
</dbReference>
<dbReference type="InterPro" id="IPR001375">
    <property type="entry name" value="Peptidase_S9_cat"/>
</dbReference>
<dbReference type="Proteomes" id="UP000694423">
    <property type="component" value="Unplaced"/>
</dbReference>
<dbReference type="PANTHER" id="PTHR42776:SF4">
    <property type="entry name" value="ACYLAMINO-ACID-RELEASING ENZYME"/>
    <property type="match status" value="1"/>
</dbReference>
<dbReference type="GO" id="GO:0005737">
    <property type="term" value="C:cytoplasm"/>
    <property type="evidence" value="ECO:0007669"/>
    <property type="project" value="UniProtKB-SubCell"/>
</dbReference>
<dbReference type="Pfam" id="PF00326">
    <property type="entry name" value="Peptidase_S9"/>
    <property type="match status" value="1"/>
</dbReference>
<accession>A0A8C4K4T3</accession>
<dbReference type="InterPro" id="IPR029058">
    <property type="entry name" value="AB_hydrolase_fold"/>
</dbReference>
<feature type="compositionally biased region" description="Low complexity" evidence="8">
    <location>
        <begin position="206"/>
        <end position="220"/>
    </location>
</feature>
<feature type="domain" description="Peptidase S9 prolyl oligopeptidase catalytic" evidence="9">
    <location>
        <begin position="608"/>
        <end position="815"/>
    </location>
</feature>
<reference evidence="11" key="2">
    <citation type="submission" date="2025-09" db="UniProtKB">
        <authorList>
            <consortium name="Ensembl"/>
        </authorList>
    </citation>
    <scope>IDENTIFICATION</scope>
</reference>
<dbReference type="SUPFAM" id="SSF82171">
    <property type="entry name" value="DPP6 N-terminal domain-like"/>
    <property type="match status" value="1"/>
</dbReference>
<comment type="catalytic activity">
    <reaction evidence="1">
        <text>Cleavage of an N-acetyl or N-formyl amino acid from the N-terminus of a polypeptide.</text>
        <dbReference type="EC" id="3.4.19.1"/>
    </reaction>
</comment>
<dbReference type="Pfam" id="PF19283">
    <property type="entry name" value="APEH_N"/>
    <property type="match status" value="1"/>
</dbReference>
<feature type="compositionally biased region" description="Basic residues" evidence="8">
    <location>
        <begin position="107"/>
        <end position="123"/>
    </location>
</feature>
<evidence type="ECO:0000313" key="11">
    <source>
        <dbReference type="Ensembl" id="ENSDNVP00000017194.1"/>
    </source>
</evidence>
<feature type="region of interest" description="Disordered" evidence="8">
    <location>
        <begin position="45"/>
        <end position="73"/>
    </location>
</feature>
<evidence type="ECO:0000256" key="7">
    <source>
        <dbReference type="ARBA" id="ARBA00022801"/>
    </source>
</evidence>
<evidence type="ECO:0000256" key="4">
    <source>
        <dbReference type="ARBA" id="ARBA00011881"/>
    </source>
</evidence>
<evidence type="ECO:0000256" key="2">
    <source>
        <dbReference type="ARBA" id="ARBA00004496"/>
    </source>
</evidence>
<evidence type="ECO:0000256" key="5">
    <source>
        <dbReference type="ARBA" id="ARBA00012917"/>
    </source>
</evidence>
<organism evidence="11 12">
    <name type="scientific">Dromaius novaehollandiae</name>
    <name type="common">Emu</name>
    <dbReference type="NCBI Taxonomy" id="8790"/>
    <lineage>
        <taxon>Eukaryota</taxon>
        <taxon>Metazoa</taxon>
        <taxon>Chordata</taxon>
        <taxon>Craniata</taxon>
        <taxon>Vertebrata</taxon>
        <taxon>Euteleostomi</taxon>
        <taxon>Archelosauria</taxon>
        <taxon>Archosauria</taxon>
        <taxon>Dinosauria</taxon>
        <taxon>Saurischia</taxon>
        <taxon>Theropoda</taxon>
        <taxon>Coelurosauria</taxon>
        <taxon>Aves</taxon>
        <taxon>Palaeognathae</taxon>
        <taxon>Casuariiformes</taxon>
        <taxon>Dromaiidae</taxon>
        <taxon>Dromaius</taxon>
    </lineage>
</organism>
<evidence type="ECO:0000256" key="1">
    <source>
        <dbReference type="ARBA" id="ARBA00000721"/>
    </source>
</evidence>
<proteinExistence type="inferred from homology"/>
<comment type="similarity">
    <text evidence="3">Belongs to the peptidase S9C family.</text>
</comment>
<dbReference type="InterPro" id="IPR045550">
    <property type="entry name" value="AARE_N"/>
</dbReference>
<name>A0A8C4K4T3_DRONO</name>
<keyword evidence="12" id="KW-1185">Reference proteome</keyword>
<dbReference type="SUPFAM" id="SSF53474">
    <property type="entry name" value="alpha/beta-Hydrolases"/>
    <property type="match status" value="1"/>
</dbReference>
<keyword evidence="6" id="KW-0963">Cytoplasm</keyword>
<evidence type="ECO:0000256" key="6">
    <source>
        <dbReference type="ARBA" id="ARBA00022490"/>
    </source>
</evidence>
<feature type="region of interest" description="Disordered" evidence="8">
    <location>
        <begin position="94"/>
        <end position="136"/>
    </location>
</feature>
<dbReference type="GO" id="GO:0004252">
    <property type="term" value="F:serine-type endopeptidase activity"/>
    <property type="evidence" value="ECO:0007669"/>
    <property type="project" value="TreeGrafter"/>
</dbReference>
<feature type="region of interest" description="Disordered" evidence="8">
    <location>
        <begin position="202"/>
        <end position="235"/>
    </location>
</feature>
<feature type="domain" description="Acylamino-acid-releasing enzyme N-terminal" evidence="10">
    <location>
        <begin position="256"/>
        <end position="542"/>
    </location>
</feature>
<evidence type="ECO:0000259" key="10">
    <source>
        <dbReference type="Pfam" id="PF19283"/>
    </source>
</evidence>
<sequence>MGLGWSPLGSCGQHGEPLRATVEAASLLGPVHSKRVWSPPPVPFSGILGPSPRQLEDWHQPRRPARPGPPSHADAACAGLAACPAQQAQTATGCAWRSRPHGLGGQAKRRGGHGVPRGRRSRGRRWEEPRFGGQGGHVAHCRWTSSRTQLASSLRAIAARYQELSQFPTVTHAALGAGPTTSAGGQTFLLYTGESAGSRGAAVLGPSRCRPAPRSRSVSPQSMGMAGDAGHPHGQHPALPTLRGASAPRRPLSVPGPFACLAWSHAETRLLYVAEKSQPTPRPRFSWDAPTQCTLQGERFLYHEDWGEALSTRSVPVLCVLDVQESSVTVLEGVPEDVSPGQALWSPDDSGVVFVGWWHVPFRLGLSACSNRRWVVAPAPCALLSAEHRAACSPRLSPDGRRLLYLEGAVGGPHRQCLQLRLTWHTRLTATVLDVVREPPDGEGSGAFTGIYADALPPRCWAADSRRALLSTPQRSRTDLLLADTEAATVTNLTAGSPEGCWVLLTTQWDLLVATCSAPHQPPSLVVAVLPPAGQEPTLHWVRAEDTAPVPGISWKTLLVQLPCDEQSPQALEAVLLSPPAGAAPHPLVVCPHGGPHAVFDARWRPSMAALCQLGFAVLMVNYRGSLGFGQSAIDSLLSRVGEQDVADTQLAVERALQSEALDPCRVALLGGSHGAFVALHLLARHPERYRACAVRSPVTNLATLLGTSDIPDWRYTALGLPYAFERVPRAEDLAAMLLHSPITGVQAPVLLCVGGRDRRVCPMQALEFYRVLRARDVPVRLLWYPEGNHALSGVETEADVFGNCARWIIQHLGQSRAAPGQHGP</sequence>
<dbReference type="GO" id="GO:0008242">
    <property type="term" value="F:omega peptidase activity"/>
    <property type="evidence" value="ECO:0007669"/>
    <property type="project" value="UniProtKB-EC"/>
</dbReference>
<comment type="subunit">
    <text evidence="4">Homotetramer.</text>
</comment>